<dbReference type="Proteomes" id="UP000321436">
    <property type="component" value="Unassembled WGS sequence"/>
</dbReference>
<dbReference type="RefSeq" id="WP_146866324.1">
    <property type="nucleotide sequence ID" value="NZ_BKAU01000005.1"/>
</dbReference>
<sequence length="85" mass="9966">MKKIILVLCLNIMVPSGPFCLFLEVNKHFHKRRKANFPIIAQTFLCTIAVSPIFIIRKREEKKQITPIWYALIIILMIILSSNRK</sequence>
<feature type="transmembrane region" description="Helical" evidence="1">
    <location>
        <begin position="68"/>
        <end position="84"/>
    </location>
</feature>
<keyword evidence="1" id="KW-1133">Transmembrane helix</keyword>
<keyword evidence="1" id="KW-0472">Membrane</keyword>
<evidence type="ECO:0000313" key="2">
    <source>
        <dbReference type="EMBL" id="GEP98108.1"/>
    </source>
</evidence>
<protein>
    <submittedName>
        <fullName evidence="2">Uncharacterized protein</fullName>
    </submittedName>
</protein>
<gene>
    <name evidence="2" type="ORF">CCY01nite_43680</name>
</gene>
<keyword evidence="3" id="KW-1185">Reference proteome</keyword>
<dbReference type="AlphaFoldDB" id="A0A512RQZ4"/>
<comment type="caution">
    <text evidence="2">The sequence shown here is derived from an EMBL/GenBank/DDBJ whole genome shotgun (WGS) entry which is preliminary data.</text>
</comment>
<evidence type="ECO:0000313" key="3">
    <source>
        <dbReference type="Proteomes" id="UP000321436"/>
    </source>
</evidence>
<reference evidence="2 3" key="1">
    <citation type="submission" date="2019-07" db="EMBL/GenBank/DDBJ databases">
        <title>Whole genome shotgun sequence of Chitinophaga cymbidii NBRC 109752.</title>
        <authorList>
            <person name="Hosoyama A."/>
            <person name="Uohara A."/>
            <person name="Ohji S."/>
            <person name="Ichikawa N."/>
        </authorList>
    </citation>
    <scope>NUCLEOTIDE SEQUENCE [LARGE SCALE GENOMIC DNA]</scope>
    <source>
        <strain evidence="2 3">NBRC 109752</strain>
    </source>
</reference>
<keyword evidence="1" id="KW-0812">Transmembrane</keyword>
<name>A0A512RQZ4_9BACT</name>
<accession>A0A512RQZ4</accession>
<feature type="transmembrane region" description="Helical" evidence="1">
    <location>
        <begin position="39"/>
        <end position="56"/>
    </location>
</feature>
<proteinExistence type="predicted"/>
<evidence type="ECO:0000256" key="1">
    <source>
        <dbReference type="SAM" id="Phobius"/>
    </source>
</evidence>
<dbReference type="EMBL" id="BKAU01000005">
    <property type="protein sequence ID" value="GEP98108.1"/>
    <property type="molecule type" value="Genomic_DNA"/>
</dbReference>
<organism evidence="2 3">
    <name type="scientific">Chitinophaga cymbidii</name>
    <dbReference type="NCBI Taxonomy" id="1096750"/>
    <lineage>
        <taxon>Bacteria</taxon>
        <taxon>Pseudomonadati</taxon>
        <taxon>Bacteroidota</taxon>
        <taxon>Chitinophagia</taxon>
        <taxon>Chitinophagales</taxon>
        <taxon>Chitinophagaceae</taxon>
        <taxon>Chitinophaga</taxon>
    </lineage>
</organism>